<dbReference type="CDD" id="cd00158">
    <property type="entry name" value="RHOD"/>
    <property type="match status" value="1"/>
</dbReference>
<dbReference type="AlphaFoldDB" id="A0A2A4GB93"/>
<dbReference type="InterPro" id="IPR052367">
    <property type="entry name" value="Thiosulfate_ST/Rhodanese-like"/>
</dbReference>
<proteinExistence type="predicted"/>
<name>A0A2A4GB93_9FLAO</name>
<dbReference type="InterPro" id="IPR036873">
    <property type="entry name" value="Rhodanese-like_dom_sf"/>
</dbReference>
<dbReference type="SMART" id="SM00450">
    <property type="entry name" value="RHOD"/>
    <property type="match status" value="1"/>
</dbReference>
<dbReference type="PANTHER" id="PTHR45431:SF3">
    <property type="entry name" value="RHODANESE-LIKE DOMAIN-CONTAINING PROTEIN 15, CHLOROPLASTIC"/>
    <property type="match status" value="1"/>
</dbReference>
<dbReference type="InterPro" id="IPR001763">
    <property type="entry name" value="Rhodanese-like_dom"/>
</dbReference>
<gene>
    <name evidence="2" type="ORF">B7P33_02720</name>
</gene>
<dbReference type="Gene3D" id="3.40.250.10">
    <property type="entry name" value="Rhodanese-like domain"/>
    <property type="match status" value="1"/>
</dbReference>
<reference evidence="2 3" key="1">
    <citation type="submission" date="2017-04" db="EMBL/GenBank/DDBJ databases">
        <title>A new member of the family Flavobacteriaceae isolated from ascidians.</title>
        <authorList>
            <person name="Chen L."/>
        </authorList>
    </citation>
    <scope>NUCLEOTIDE SEQUENCE [LARGE SCALE GENOMIC DNA]</scope>
    <source>
        <strain evidence="2 3">HQA918</strain>
    </source>
</reference>
<protein>
    <submittedName>
        <fullName evidence="2">Rhodanese</fullName>
    </submittedName>
</protein>
<dbReference type="PANTHER" id="PTHR45431">
    <property type="entry name" value="RHODANESE-LIKE DOMAIN-CONTAINING PROTEIN 15, CHLOROPLASTIC"/>
    <property type="match status" value="1"/>
</dbReference>
<dbReference type="SUPFAM" id="SSF52821">
    <property type="entry name" value="Rhodanese/Cell cycle control phosphatase"/>
    <property type="match status" value="1"/>
</dbReference>
<dbReference type="RefSeq" id="WP_097441750.1">
    <property type="nucleotide sequence ID" value="NZ_NBWU01000001.1"/>
</dbReference>
<dbReference type="Proteomes" id="UP000219559">
    <property type="component" value="Unassembled WGS sequence"/>
</dbReference>
<dbReference type="PROSITE" id="PS50206">
    <property type="entry name" value="RHODANESE_3"/>
    <property type="match status" value="1"/>
</dbReference>
<sequence length="112" mass="12193">MSILSFLFGGKDTPGVTKLNVADFKSGIGQKGVQILDVRTAGEFGSGHIAKAKNLDFFQGSRFKSGLERLKKDKPVYVYCQSGNRSGKAARMMAAMGFTEIYDLRGGYLAWS</sequence>
<dbReference type="OrthoDB" id="9808735at2"/>
<evidence type="ECO:0000313" key="2">
    <source>
        <dbReference type="EMBL" id="PCE66229.1"/>
    </source>
</evidence>
<dbReference type="Pfam" id="PF00581">
    <property type="entry name" value="Rhodanese"/>
    <property type="match status" value="1"/>
</dbReference>
<evidence type="ECO:0000259" key="1">
    <source>
        <dbReference type="PROSITE" id="PS50206"/>
    </source>
</evidence>
<dbReference type="EMBL" id="NBWU01000001">
    <property type="protein sequence ID" value="PCE66229.1"/>
    <property type="molecule type" value="Genomic_DNA"/>
</dbReference>
<feature type="domain" description="Rhodanese" evidence="1">
    <location>
        <begin position="29"/>
        <end position="112"/>
    </location>
</feature>
<evidence type="ECO:0000313" key="3">
    <source>
        <dbReference type="Proteomes" id="UP000219559"/>
    </source>
</evidence>
<organism evidence="2 3">
    <name type="scientific">Sediminicola luteus</name>
    <dbReference type="NCBI Taxonomy" id="319238"/>
    <lineage>
        <taxon>Bacteria</taxon>
        <taxon>Pseudomonadati</taxon>
        <taxon>Bacteroidota</taxon>
        <taxon>Flavobacteriia</taxon>
        <taxon>Flavobacteriales</taxon>
        <taxon>Flavobacteriaceae</taxon>
        <taxon>Sediminicola</taxon>
    </lineage>
</organism>
<comment type="caution">
    <text evidence="2">The sequence shown here is derived from an EMBL/GenBank/DDBJ whole genome shotgun (WGS) entry which is preliminary data.</text>
</comment>
<accession>A0A2A4GB93</accession>
<keyword evidence="3" id="KW-1185">Reference proteome</keyword>